<evidence type="ECO:0000256" key="1">
    <source>
        <dbReference type="SAM" id="MobiDB-lite"/>
    </source>
</evidence>
<name>A0A2U3DP69_PURLI</name>
<feature type="region of interest" description="Disordered" evidence="1">
    <location>
        <begin position="290"/>
        <end position="311"/>
    </location>
</feature>
<dbReference type="EMBL" id="LCWV01000109">
    <property type="protein sequence ID" value="PWI64039.1"/>
    <property type="molecule type" value="Genomic_DNA"/>
</dbReference>
<dbReference type="Proteomes" id="UP000245956">
    <property type="component" value="Unassembled WGS sequence"/>
</dbReference>
<sequence length="311" mass="33723">MQLIRMCDDDGWRILRDEGPAAVPCIYLRVSNRQTVFGWASNWVFVGLLEIEIGFLEAARAAAEAKRGDATKPWKGGGRRGMGWDTPAWQWGLVRSSMEFGAGGWREGPQAVQGHSRVGLFPSRSIAEASEGLVASLGLCGAEGPEGLIRGEGEGSELQLPPPIKCGALACLRCSSADCQSRVELPFARAALCTFLSAYGSRRDLKGVPVERRERESDGCKYPAIPDHRHHHHHRPSIHPSSFVLASCAPPTSQPPFFLPSHPSLDTVAETSSSSNRRVLRITAPSRSAAPTDLLYITPPKGPPLYPPVDE</sequence>
<proteinExistence type="predicted"/>
<evidence type="ECO:0000313" key="3">
    <source>
        <dbReference type="Proteomes" id="UP000245956"/>
    </source>
</evidence>
<evidence type="ECO:0000313" key="2">
    <source>
        <dbReference type="EMBL" id="PWI64039.1"/>
    </source>
</evidence>
<comment type="caution">
    <text evidence="2">The sequence shown here is derived from an EMBL/GenBank/DDBJ whole genome shotgun (WGS) entry which is preliminary data.</text>
</comment>
<gene>
    <name evidence="2" type="ORF">PCL_00046</name>
</gene>
<dbReference type="AlphaFoldDB" id="A0A2U3DP69"/>
<protein>
    <submittedName>
        <fullName evidence="2">Uncharacterized protein</fullName>
    </submittedName>
</protein>
<reference evidence="2 3" key="1">
    <citation type="journal article" date="2016" name="Front. Microbiol.">
        <title>Genome and transcriptome sequences reveal the specific parasitism of the nematophagous Purpureocillium lilacinum 36-1.</title>
        <authorList>
            <person name="Xie J."/>
            <person name="Li S."/>
            <person name="Mo C."/>
            <person name="Xiao X."/>
            <person name="Peng D."/>
            <person name="Wang G."/>
            <person name="Xiao Y."/>
        </authorList>
    </citation>
    <scope>NUCLEOTIDE SEQUENCE [LARGE SCALE GENOMIC DNA]</scope>
    <source>
        <strain evidence="2 3">36-1</strain>
    </source>
</reference>
<feature type="compositionally biased region" description="Pro residues" evidence="1">
    <location>
        <begin position="300"/>
        <end position="311"/>
    </location>
</feature>
<organism evidence="2 3">
    <name type="scientific">Purpureocillium lilacinum</name>
    <name type="common">Paecilomyces lilacinus</name>
    <dbReference type="NCBI Taxonomy" id="33203"/>
    <lineage>
        <taxon>Eukaryota</taxon>
        <taxon>Fungi</taxon>
        <taxon>Dikarya</taxon>
        <taxon>Ascomycota</taxon>
        <taxon>Pezizomycotina</taxon>
        <taxon>Sordariomycetes</taxon>
        <taxon>Hypocreomycetidae</taxon>
        <taxon>Hypocreales</taxon>
        <taxon>Ophiocordycipitaceae</taxon>
        <taxon>Purpureocillium</taxon>
    </lineage>
</organism>
<accession>A0A2U3DP69</accession>